<comment type="caution">
    <text evidence="3">The sequence shown here is derived from an EMBL/GenBank/DDBJ whole genome shotgun (WGS) entry which is preliminary data.</text>
</comment>
<dbReference type="EMBL" id="QEXV01000001">
    <property type="protein sequence ID" value="PWE18302.1"/>
    <property type="molecule type" value="Genomic_DNA"/>
</dbReference>
<dbReference type="Proteomes" id="UP000245168">
    <property type="component" value="Unassembled WGS sequence"/>
</dbReference>
<dbReference type="InterPro" id="IPR001375">
    <property type="entry name" value="Peptidase_S9_cat"/>
</dbReference>
<keyword evidence="1" id="KW-0378">Hydrolase</keyword>
<dbReference type="PANTHER" id="PTHR42776">
    <property type="entry name" value="SERINE PEPTIDASE S9 FAMILY MEMBER"/>
    <property type="match status" value="1"/>
</dbReference>
<dbReference type="GO" id="GO:0004252">
    <property type="term" value="F:serine-type endopeptidase activity"/>
    <property type="evidence" value="ECO:0007669"/>
    <property type="project" value="TreeGrafter"/>
</dbReference>
<sequence length="660" mass="72983">MVAPPEIVQPQLSPDGQRLIYLRYPQPGDPPGVGRRLAVVDLSDPAQPRRRLLNLPGLNVRWIAWGNNERILLGMTFVSRVSAGRGVRVVDQNGDPVTRVLRSQVGSINIRGGDSVFLFDLNDPRFNTLFNQRLDRVTDFLPEDPEHILMPARTRRGRSPFRADLDLYRVNIYTGESRRVAHGRQTTLAWFTNARSEPVMRFESAGRGGRAVNVLARPDGHRRWRRVARFDQHEFGRIENEFQWAARSESHDEAIVLARSEETGTIGVFRYSFTDDALLDPIFLDQDHDVDSVEIDPFSMRLMNVRYADTHPRIHIPDDSLAEHVSGLEARFGPDFPVEPVQQAGGRILVRVSGPTEPGAYHLYDAATERTTELGAERPALSSRALAQVRVHRYGARDGAALFGYVTEPARPALDPPPLVVLPHGGPERRDVYGFDDVAQLLAAKGYLVFQPQFRGSYGFGRAFAEAGHGEWGGLMQDDVTDGVRSLLEAGLADPERVCIVGFSYGGYAALMGAVKTPDLYRCAVSGAGVADLPAMLTWEREREESAHDYLVRTIGDPDADMAMLESRSPARRAEEIRIPVLLLHGREDDVVPIEQSEMMEAALQDAGRPVTFIPNSGGHDLSDPGVYATVLFHVTGFLDEHLLAAEASGTDEPGASAPD</sequence>
<dbReference type="SUPFAM" id="SSF82171">
    <property type="entry name" value="DPP6 N-terminal domain-like"/>
    <property type="match status" value="1"/>
</dbReference>
<dbReference type="AlphaFoldDB" id="A0A2U2BWC2"/>
<keyword evidence="4" id="KW-1185">Reference proteome</keyword>
<name>A0A2U2BWC2_9PROT</name>
<proteinExistence type="predicted"/>
<evidence type="ECO:0000256" key="1">
    <source>
        <dbReference type="ARBA" id="ARBA00022801"/>
    </source>
</evidence>
<dbReference type="Pfam" id="PF00326">
    <property type="entry name" value="Peptidase_S9"/>
    <property type="match status" value="1"/>
</dbReference>
<evidence type="ECO:0000313" key="3">
    <source>
        <dbReference type="EMBL" id="PWE18302.1"/>
    </source>
</evidence>
<evidence type="ECO:0000313" key="4">
    <source>
        <dbReference type="Proteomes" id="UP000245168"/>
    </source>
</evidence>
<dbReference type="InterPro" id="IPR029058">
    <property type="entry name" value="AB_hydrolase_fold"/>
</dbReference>
<reference evidence="4" key="1">
    <citation type="submission" date="2018-05" db="EMBL/GenBank/DDBJ databases">
        <authorList>
            <person name="Liu B.-T."/>
        </authorList>
    </citation>
    <scope>NUCLEOTIDE SEQUENCE [LARGE SCALE GENOMIC DNA]</scope>
    <source>
        <strain evidence="4">WD6-1</strain>
    </source>
</reference>
<organism evidence="3 4">
    <name type="scientific">Marinicauda salina</name>
    <dbReference type="NCBI Taxonomy" id="2135793"/>
    <lineage>
        <taxon>Bacteria</taxon>
        <taxon>Pseudomonadati</taxon>
        <taxon>Pseudomonadota</taxon>
        <taxon>Alphaproteobacteria</taxon>
        <taxon>Maricaulales</taxon>
        <taxon>Maricaulaceae</taxon>
        <taxon>Marinicauda</taxon>
    </lineage>
</organism>
<gene>
    <name evidence="3" type="ORF">DDZ18_01465</name>
</gene>
<feature type="domain" description="Peptidase S9 prolyl oligopeptidase catalytic" evidence="2">
    <location>
        <begin position="435"/>
        <end position="643"/>
    </location>
</feature>
<accession>A0A2U2BWC2</accession>
<dbReference type="SUPFAM" id="SSF53474">
    <property type="entry name" value="alpha/beta-Hydrolases"/>
    <property type="match status" value="1"/>
</dbReference>
<evidence type="ECO:0000259" key="2">
    <source>
        <dbReference type="Pfam" id="PF00326"/>
    </source>
</evidence>
<protein>
    <recommendedName>
        <fullName evidence="2">Peptidase S9 prolyl oligopeptidase catalytic domain-containing protein</fullName>
    </recommendedName>
</protein>
<dbReference type="GO" id="GO:0006508">
    <property type="term" value="P:proteolysis"/>
    <property type="evidence" value="ECO:0007669"/>
    <property type="project" value="InterPro"/>
</dbReference>
<dbReference type="PANTHER" id="PTHR42776:SF27">
    <property type="entry name" value="DIPEPTIDYL PEPTIDASE FAMILY MEMBER 6"/>
    <property type="match status" value="1"/>
</dbReference>
<dbReference type="Gene3D" id="3.40.50.1820">
    <property type="entry name" value="alpha/beta hydrolase"/>
    <property type="match status" value="1"/>
</dbReference>